<name>A0ABT2X1A8_9RHOB</name>
<comment type="caution">
    <text evidence="2">The sequence shown here is derived from an EMBL/GenBank/DDBJ whole genome shotgun (WGS) entry which is preliminary data.</text>
</comment>
<protein>
    <submittedName>
        <fullName evidence="2">DUF4177 domain-containing protein</fullName>
    </submittedName>
</protein>
<proteinExistence type="predicted"/>
<gene>
    <name evidence="2" type="ORF">OEZ60_06865</name>
</gene>
<dbReference type="RefSeq" id="WP_263334485.1">
    <property type="nucleotide sequence ID" value="NZ_JAOVQO010000005.1"/>
</dbReference>
<reference evidence="2 3" key="1">
    <citation type="submission" date="2022-10" db="EMBL/GenBank/DDBJ databases">
        <title>Defluviimonas sp. nov., isolated from ocean surface sediments.</title>
        <authorList>
            <person name="He W."/>
            <person name="Wang L."/>
            <person name="Zhang D.-F."/>
        </authorList>
    </citation>
    <scope>NUCLEOTIDE SEQUENCE [LARGE SCALE GENOMIC DNA]</scope>
    <source>
        <strain evidence="2 3">WL0024</strain>
    </source>
</reference>
<feature type="region of interest" description="Disordered" evidence="1">
    <location>
        <begin position="76"/>
        <end position="118"/>
    </location>
</feature>
<accession>A0ABT2X1A8</accession>
<organism evidence="2 3">
    <name type="scientific">Albidovulum salinarum</name>
    <dbReference type="NCBI Taxonomy" id="2984153"/>
    <lineage>
        <taxon>Bacteria</taxon>
        <taxon>Pseudomonadati</taxon>
        <taxon>Pseudomonadota</taxon>
        <taxon>Alphaproteobacteria</taxon>
        <taxon>Rhodobacterales</taxon>
        <taxon>Paracoccaceae</taxon>
        <taxon>Albidovulum</taxon>
    </lineage>
</organism>
<feature type="compositionally biased region" description="Basic and acidic residues" evidence="1">
    <location>
        <begin position="102"/>
        <end position="118"/>
    </location>
</feature>
<evidence type="ECO:0000313" key="2">
    <source>
        <dbReference type="EMBL" id="MCU9847725.1"/>
    </source>
</evidence>
<feature type="compositionally biased region" description="Basic and acidic residues" evidence="1">
    <location>
        <begin position="76"/>
        <end position="87"/>
    </location>
</feature>
<sequence length="118" mass="13231">MQTFEYKVVPAPNRGEKAPGLKTPGDRFAHALAQLMNDLARDGWEYVRADTLPSEERAGITRRTTVYHSVLVFRRPRGEKQAEEAPRRLLAVDAPTGRAPRLRHEGEARAPGSDAKRD</sequence>
<dbReference type="Proteomes" id="UP001209535">
    <property type="component" value="Unassembled WGS sequence"/>
</dbReference>
<keyword evidence="3" id="KW-1185">Reference proteome</keyword>
<dbReference type="EMBL" id="JAOVQO010000005">
    <property type="protein sequence ID" value="MCU9847725.1"/>
    <property type="molecule type" value="Genomic_DNA"/>
</dbReference>
<evidence type="ECO:0000256" key="1">
    <source>
        <dbReference type="SAM" id="MobiDB-lite"/>
    </source>
</evidence>
<evidence type="ECO:0000313" key="3">
    <source>
        <dbReference type="Proteomes" id="UP001209535"/>
    </source>
</evidence>